<name>A0AAJ0F234_9PEZI</name>
<evidence type="ECO:0000313" key="3">
    <source>
        <dbReference type="EMBL" id="KAK1690118.1"/>
    </source>
</evidence>
<protein>
    <recommendedName>
        <fullName evidence="2">PRISE-like Rossmann-fold domain-containing protein</fullName>
    </recommendedName>
</protein>
<dbReference type="InterPro" id="IPR055222">
    <property type="entry name" value="PRISE-like_Rossmann-fold"/>
</dbReference>
<feature type="compositionally biased region" description="Low complexity" evidence="1">
    <location>
        <begin position="315"/>
        <end position="326"/>
    </location>
</feature>
<sequence length="412" mass="44926">MAHALILGASGISGWSLLNQARTYPTPTTFARITGTTNRALTLEEARLPADDPRLAIVSGIDFTRGVDDVAAAMREKIPDVETVSHVFYTATANTEFLSVAIQAIEKVSPRLAFVVLQTGGRGYGLMCPDTVRVLRTPLREDAPRIPRPWADEVFYYAQHDLLQELSRGKGRTFSEIRPDGIVGFAPTANAMNMARGVGIYLSVWRYVFGTGAAGGVGRRVEVPFPGSLRGYRATHTDTFQDVLSKMEIFAAVVNPEECGGGKAFNVADGEAVSSWSGVWPRLCAHFGLVGVAPSSPPPPPSGADTNNETDADADTGTGTASGSTNPPSMKAFIAKHDDAWVALAREHELDEGAAREYNWDFLHLMLVQCDFDREYDLTRAREVGFEEEIDTVEGYFTAWERMRDAKQLPSF</sequence>
<keyword evidence="4" id="KW-1185">Reference proteome</keyword>
<reference evidence="3" key="1">
    <citation type="submission" date="2021-06" db="EMBL/GenBank/DDBJ databases">
        <title>Comparative genomics, transcriptomics and evolutionary studies reveal genomic signatures of adaptation to plant cell wall in hemibiotrophic fungi.</title>
        <authorList>
            <consortium name="DOE Joint Genome Institute"/>
            <person name="Baroncelli R."/>
            <person name="Diaz J.F."/>
            <person name="Benocci T."/>
            <person name="Peng M."/>
            <person name="Battaglia E."/>
            <person name="Haridas S."/>
            <person name="Andreopoulos W."/>
            <person name="Labutti K."/>
            <person name="Pangilinan J."/>
            <person name="Floch G.L."/>
            <person name="Makela M.R."/>
            <person name="Henrissat B."/>
            <person name="Grigoriev I.V."/>
            <person name="Crouch J.A."/>
            <person name="De Vries R.P."/>
            <person name="Sukno S.A."/>
            <person name="Thon M.R."/>
        </authorList>
    </citation>
    <scope>NUCLEOTIDE SEQUENCE</scope>
    <source>
        <strain evidence="3">CBS 193.32</strain>
    </source>
</reference>
<dbReference type="EMBL" id="JAHMHR010000006">
    <property type="protein sequence ID" value="KAK1690118.1"/>
    <property type="molecule type" value="Genomic_DNA"/>
</dbReference>
<feature type="region of interest" description="Disordered" evidence="1">
    <location>
        <begin position="294"/>
        <end position="329"/>
    </location>
</feature>
<feature type="domain" description="PRISE-like Rossmann-fold" evidence="2">
    <location>
        <begin position="324"/>
        <end position="410"/>
    </location>
</feature>
<dbReference type="Gene3D" id="3.40.50.720">
    <property type="entry name" value="NAD(P)-binding Rossmann-like Domain"/>
    <property type="match status" value="1"/>
</dbReference>
<gene>
    <name evidence="3" type="ORF">BDP55DRAFT_701353</name>
</gene>
<evidence type="ECO:0000259" key="2">
    <source>
        <dbReference type="Pfam" id="PF22917"/>
    </source>
</evidence>
<dbReference type="PANTHER" id="PTHR32487">
    <property type="entry name" value="3-OXO-DELTA(4,5)-STEROID 5-BETA-REDUCTASE"/>
    <property type="match status" value="1"/>
</dbReference>
<dbReference type="SUPFAM" id="SSF51735">
    <property type="entry name" value="NAD(P)-binding Rossmann-fold domains"/>
    <property type="match status" value="1"/>
</dbReference>
<dbReference type="Proteomes" id="UP001224890">
    <property type="component" value="Unassembled WGS sequence"/>
</dbReference>
<comment type="caution">
    <text evidence="3">The sequence shown here is derived from an EMBL/GenBank/DDBJ whole genome shotgun (WGS) entry which is preliminary data.</text>
</comment>
<dbReference type="Pfam" id="PF22917">
    <property type="entry name" value="PRISE"/>
    <property type="match status" value="2"/>
</dbReference>
<dbReference type="InterPro" id="IPR036291">
    <property type="entry name" value="NAD(P)-bd_dom_sf"/>
</dbReference>
<evidence type="ECO:0000313" key="4">
    <source>
        <dbReference type="Proteomes" id="UP001224890"/>
    </source>
</evidence>
<accession>A0AAJ0F234</accession>
<dbReference type="RefSeq" id="XP_060433813.1">
    <property type="nucleotide sequence ID" value="XM_060577921.1"/>
</dbReference>
<dbReference type="PANTHER" id="PTHR32487:SF8">
    <property type="entry name" value="NAD-DEPENDENT EPIMERASE_DEHYDRATASE DOMAIN-CONTAINING PROTEIN"/>
    <property type="match status" value="1"/>
</dbReference>
<proteinExistence type="predicted"/>
<evidence type="ECO:0000256" key="1">
    <source>
        <dbReference type="SAM" id="MobiDB-lite"/>
    </source>
</evidence>
<dbReference type="GeneID" id="85462447"/>
<organism evidence="3 4">
    <name type="scientific">Colletotrichum godetiae</name>
    <dbReference type="NCBI Taxonomy" id="1209918"/>
    <lineage>
        <taxon>Eukaryota</taxon>
        <taxon>Fungi</taxon>
        <taxon>Dikarya</taxon>
        <taxon>Ascomycota</taxon>
        <taxon>Pezizomycotina</taxon>
        <taxon>Sordariomycetes</taxon>
        <taxon>Hypocreomycetidae</taxon>
        <taxon>Glomerellales</taxon>
        <taxon>Glomerellaceae</taxon>
        <taxon>Colletotrichum</taxon>
        <taxon>Colletotrichum acutatum species complex</taxon>
    </lineage>
</organism>
<feature type="domain" description="PRISE-like Rossmann-fold" evidence="2">
    <location>
        <begin position="4"/>
        <end position="297"/>
    </location>
</feature>
<dbReference type="AlphaFoldDB" id="A0AAJ0F234"/>